<protein>
    <submittedName>
        <fullName evidence="6">Glycine oxidase</fullName>
        <ecNumber evidence="6">1.4.3.19</ecNumber>
    </submittedName>
</protein>
<evidence type="ECO:0000313" key="7">
    <source>
        <dbReference type="Proteomes" id="UP000581135"/>
    </source>
</evidence>
<dbReference type="GO" id="GO:0050660">
    <property type="term" value="F:flavin adenine dinucleotide binding"/>
    <property type="evidence" value="ECO:0007669"/>
    <property type="project" value="InterPro"/>
</dbReference>
<dbReference type="EC" id="1.4.3.19" evidence="6"/>
<organism evidence="6 7">
    <name type="scientific">Limibacillus halophilus</name>
    <dbReference type="NCBI Taxonomy" id="1579333"/>
    <lineage>
        <taxon>Bacteria</taxon>
        <taxon>Pseudomonadati</taxon>
        <taxon>Pseudomonadota</taxon>
        <taxon>Alphaproteobacteria</taxon>
        <taxon>Rhodospirillales</taxon>
        <taxon>Rhodovibrionaceae</taxon>
        <taxon>Limibacillus</taxon>
    </lineage>
</organism>
<keyword evidence="2" id="KW-0784">Thiamine biosynthesis</keyword>
<dbReference type="RefSeq" id="WP_183415309.1">
    <property type="nucleotide sequence ID" value="NZ_JACHXA010000002.1"/>
</dbReference>
<dbReference type="GO" id="GO:0005737">
    <property type="term" value="C:cytoplasm"/>
    <property type="evidence" value="ECO:0007669"/>
    <property type="project" value="TreeGrafter"/>
</dbReference>
<dbReference type="GO" id="GO:0009229">
    <property type="term" value="P:thiamine diphosphate biosynthetic process"/>
    <property type="evidence" value="ECO:0007669"/>
    <property type="project" value="UniProtKB-UniPathway"/>
</dbReference>
<feature type="domain" description="FAD dependent oxidoreductase" evidence="5">
    <location>
        <begin position="18"/>
        <end position="364"/>
    </location>
</feature>
<keyword evidence="7" id="KW-1185">Reference proteome</keyword>
<name>A0A839SRR4_9PROT</name>
<comment type="caution">
    <text evidence="6">The sequence shown here is derived from an EMBL/GenBank/DDBJ whole genome shotgun (WGS) entry which is preliminary data.</text>
</comment>
<dbReference type="PANTHER" id="PTHR13847">
    <property type="entry name" value="SARCOSINE DEHYDROGENASE-RELATED"/>
    <property type="match status" value="1"/>
</dbReference>
<sequence length="411" mass="44451">MSTNEKSSNIAQRAPLSVGVVGAGVSGLSLAWGLANKGCKVTVFDSGEAGRGATWAAAGMLAAGVEVEPGEESLWALNRRAQELWPAFRRELEQASGHDIGYRDQGTLVVATNRDDLEQLRFSYEFQRRLGVQVTWLNGLDARRMEPYLRPGIAGAVFSPNDHQVDNRKLAAALKQAALKAGVRLHENCRVERLVIEAGKACGLMVDSTVQSFDRIVIATGAWVRDLPGLPETARPPVRPVKGQMLALQMDPEQPLLRHVVWAPKLYLVPRDDGRLIIGATVEEKGFDDTLTAGGMLALLEGAWRAVPGIEELPIAETWVGHRPTSRDDAPIFGPVREVAGLHMATGHHRNGILLTPVTAEAMTHSVIEGSLPDWAAEFSLDRFAKSPHERDKTTGSIQGTLAPIGSRSGI</sequence>
<evidence type="ECO:0000313" key="6">
    <source>
        <dbReference type="EMBL" id="MBB3064484.1"/>
    </source>
</evidence>
<accession>A0A839SRR4</accession>
<dbReference type="AlphaFoldDB" id="A0A839SRR4"/>
<dbReference type="SUPFAM" id="SSF51905">
    <property type="entry name" value="FAD/NAD(P)-binding domain"/>
    <property type="match status" value="1"/>
</dbReference>
<dbReference type="Gene3D" id="3.30.9.10">
    <property type="entry name" value="D-Amino Acid Oxidase, subunit A, domain 2"/>
    <property type="match status" value="1"/>
</dbReference>
<dbReference type="GO" id="GO:0009228">
    <property type="term" value="P:thiamine biosynthetic process"/>
    <property type="evidence" value="ECO:0007669"/>
    <property type="project" value="UniProtKB-KW"/>
</dbReference>
<dbReference type="SUPFAM" id="SSF54373">
    <property type="entry name" value="FAD-linked reductases, C-terminal domain"/>
    <property type="match status" value="1"/>
</dbReference>
<dbReference type="InterPro" id="IPR012727">
    <property type="entry name" value="Gly_oxidase_ThiO"/>
</dbReference>
<dbReference type="GO" id="GO:0043799">
    <property type="term" value="F:glycine oxidase activity"/>
    <property type="evidence" value="ECO:0007669"/>
    <property type="project" value="UniProtKB-EC"/>
</dbReference>
<gene>
    <name evidence="6" type="ORF">FHR98_000756</name>
</gene>
<comment type="pathway">
    <text evidence="1">Cofactor biosynthesis; thiamine diphosphate biosynthesis.</text>
</comment>
<reference evidence="6 7" key="1">
    <citation type="submission" date="2020-08" db="EMBL/GenBank/DDBJ databases">
        <title>Genomic Encyclopedia of Type Strains, Phase III (KMG-III): the genomes of soil and plant-associated and newly described type strains.</title>
        <authorList>
            <person name="Whitman W."/>
        </authorList>
    </citation>
    <scope>NUCLEOTIDE SEQUENCE [LARGE SCALE GENOMIC DNA]</scope>
    <source>
        <strain evidence="6 7">CECT 8803</strain>
    </source>
</reference>
<feature type="region of interest" description="Disordered" evidence="4">
    <location>
        <begin position="387"/>
        <end position="411"/>
    </location>
</feature>
<evidence type="ECO:0000256" key="2">
    <source>
        <dbReference type="ARBA" id="ARBA00022977"/>
    </source>
</evidence>
<evidence type="ECO:0000256" key="3">
    <source>
        <dbReference type="ARBA" id="ARBA00023002"/>
    </source>
</evidence>
<dbReference type="Pfam" id="PF01266">
    <property type="entry name" value="DAO"/>
    <property type="match status" value="1"/>
</dbReference>
<evidence type="ECO:0000256" key="1">
    <source>
        <dbReference type="ARBA" id="ARBA00004948"/>
    </source>
</evidence>
<dbReference type="UniPathway" id="UPA00060"/>
<proteinExistence type="predicted"/>
<dbReference type="NCBIfam" id="TIGR02352">
    <property type="entry name" value="thiamin_ThiO"/>
    <property type="match status" value="1"/>
</dbReference>
<keyword evidence="3 6" id="KW-0560">Oxidoreductase</keyword>
<dbReference type="PANTHER" id="PTHR13847:SF289">
    <property type="entry name" value="GLYCINE OXIDASE"/>
    <property type="match status" value="1"/>
</dbReference>
<dbReference type="InterPro" id="IPR036188">
    <property type="entry name" value="FAD/NAD-bd_sf"/>
</dbReference>
<evidence type="ECO:0000259" key="5">
    <source>
        <dbReference type="Pfam" id="PF01266"/>
    </source>
</evidence>
<dbReference type="Proteomes" id="UP000581135">
    <property type="component" value="Unassembled WGS sequence"/>
</dbReference>
<evidence type="ECO:0000256" key="4">
    <source>
        <dbReference type="SAM" id="MobiDB-lite"/>
    </source>
</evidence>
<dbReference type="EMBL" id="JACHXA010000002">
    <property type="protein sequence ID" value="MBB3064484.1"/>
    <property type="molecule type" value="Genomic_DNA"/>
</dbReference>
<dbReference type="Gene3D" id="3.50.50.60">
    <property type="entry name" value="FAD/NAD(P)-binding domain"/>
    <property type="match status" value="1"/>
</dbReference>
<dbReference type="InterPro" id="IPR006076">
    <property type="entry name" value="FAD-dep_OxRdtase"/>
</dbReference>